<keyword evidence="2" id="KW-1185">Reference proteome</keyword>
<evidence type="ECO:0000313" key="2">
    <source>
        <dbReference type="Proteomes" id="UP001472866"/>
    </source>
</evidence>
<gene>
    <name evidence="1" type="ORF">HKI87_01g06380</name>
</gene>
<protein>
    <recommendedName>
        <fullName evidence="3">Wings apart-like protein C-terminal domain-containing protein</fullName>
    </recommendedName>
</protein>
<dbReference type="Proteomes" id="UP001472866">
    <property type="component" value="Chromosome 01"/>
</dbReference>
<dbReference type="EMBL" id="CP151501">
    <property type="protein sequence ID" value="WZN59113.1"/>
    <property type="molecule type" value="Genomic_DNA"/>
</dbReference>
<name>A0AAX4NZL1_9CHLO</name>
<reference evidence="1 2" key="1">
    <citation type="submission" date="2024-03" db="EMBL/GenBank/DDBJ databases">
        <title>Complete genome sequence of the green alga Chloropicon roscoffensis RCC1871.</title>
        <authorList>
            <person name="Lemieux C."/>
            <person name="Pombert J.-F."/>
            <person name="Otis C."/>
            <person name="Turmel M."/>
        </authorList>
    </citation>
    <scope>NUCLEOTIDE SEQUENCE [LARGE SCALE GENOMIC DNA]</scope>
    <source>
        <strain evidence="1 2">RCC1871</strain>
    </source>
</reference>
<proteinExistence type="predicted"/>
<organism evidence="1 2">
    <name type="scientific">Chloropicon roscoffensis</name>
    <dbReference type="NCBI Taxonomy" id="1461544"/>
    <lineage>
        <taxon>Eukaryota</taxon>
        <taxon>Viridiplantae</taxon>
        <taxon>Chlorophyta</taxon>
        <taxon>Chloropicophyceae</taxon>
        <taxon>Chloropicales</taxon>
        <taxon>Chloropicaceae</taxon>
        <taxon>Chloropicon</taxon>
    </lineage>
</organism>
<dbReference type="AlphaFoldDB" id="A0AAX4NZL1"/>
<evidence type="ECO:0008006" key="3">
    <source>
        <dbReference type="Google" id="ProtNLM"/>
    </source>
</evidence>
<evidence type="ECO:0000313" key="1">
    <source>
        <dbReference type="EMBL" id="WZN59113.1"/>
    </source>
</evidence>
<accession>A0AAX4NZL1</accession>
<sequence length="349" mass="37677">MGFPDVLRELDPNCTSGPEVRASKRPRISTSDLAKVGQRAGLVTSLWQTDSAGWGRRLSALIEDVWKVEALVQLLGQTPGAGDRRICDCVRAIDEGLEACNAPDLSMSSNEVLAARLVLDTLDGLSGMCREGFREFSERAGTSACLAPILQNIYGAQLLCSLEDADFHSSLRAIMFGGTFRQVALLRGTLSVLLGDSITLGNCLRRLNCAFSCNDAHLYQKAETFYLSSGLGRVIDSGNQAWSLSSLEVVLQTLQKASKSGKDSPYELFLHAGSWIESSVHCSKEGPDAVAGIVEALLVHIDVPRMSLSELRRLLDFSPLVQKYRKCTELLAGAYLHICTGGCTAGCTV</sequence>